<feature type="transmembrane region" description="Helical" evidence="1">
    <location>
        <begin position="139"/>
        <end position="160"/>
    </location>
</feature>
<feature type="chain" id="PRO_5037817777" evidence="2">
    <location>
        <begin position="19"/>
        <end position="192"/>
    </location>
</feature>
<dbReference type="Proteomes" id="UP000782610">
    <property type="component" value="Unassembled WGS sequence"/>
</dbReference>
<name>A0A933NYW8_9HYPH</name>
<dbReference type="PIRSF" id="PIRSF016919">
    <property type="entry name" value="HupE_UreJ"/>
    <property type="match status" value="1"/>
</dbReference>
<dbReference type="Pfam" id="PF04955">
    <property type="entry name" value="HupE_UreJ"/>
    <property type="match status" value="1"/>
</dbReference>
<dbReference type="InterPro" id="IPR007038">
    <property type="entry name" value="HupE_UreJ"/>
</dbReference>
<organism evidence="3 4">
    <name type="scientific">Devosia nanyangense</name>
    <dbReference type="NCBI Taxonomy" id="1228055"/>
    <lineage>
        <taxon>Bacteria</taxon>
        <taxon>Pseudomonadati</taxon>
        <taxon>Pseudomonadota</taxon>
        <taxon>Alphaproteobacteria</taxon>
        <taxon>Hyphomicrobiales</taxon>
        <taxon>Devosiaceae</taxon>
        <taxon>Devosia</taxon>
    </lineage>
</organism>
<evidence type="ECO:0000313" key="4">
    <source>
        <dbReference type="Proteomes" id="UP000782610"/>
    </source>
</evidence>
<feature type="transmembrane region" description="Helical" evidence="1">
    <location>
        <begin position="172"/>
        <end position="191"/>
    </location>
</feature>
<protein>
    <submittedName>
        <fullName evidence="3">HupE/UreJ family protein</fullName>
    </submittedName>
</protein>
<accession>A0A933NYW8</accession>
<keyword evidence="1" id="KW-1133">Transmembrane helix</keyword>
<keyword evidence="1" id="KW-0812">Transmembrane</keyword>
<evidence type="ECO:0000313" key="3">
    <source>
        <dbReference type="EMBL" id="MBI4922148.1"/>
    </source>
</evidence>
<feature type="transmembrane region" description="Helical" evidence="1">
    <location>
        <begin position="110"/>
        <end position="127"/>
    </location>
</feature>
<evidence type="ECO:0000256" key="1">
    <source>
        <dbReference type="SAM" id="Phobius"/>
    </source>
</evidence>
<proteinExistence type="predicted"/>
<dbReference type="EMBL" id="JACRAF010000028">
    <property type="protein sequence ID" value="MBI4922148.1"/>
    <property type="molecule type" value="Genomic_DNA"/>
</dbReference>
<comment type="caution">
    <text evidence="3">The sequence shown here is derived from an EMBL/GenBank/DDBJ whole genome shotgun (WGS) entry which is preliminary data.</text>
</comment>
<feature type="signal peptide" evidence="2">
    <location>
        <begin position="1"/>
        <end position="18"/>
    </location>
</feature>
<gene>
    <name evidence="3" type="ORF">HY834_10385</name>
</gene>
<keyword evidence="2" id="KW-0732">Signal</keyword>
<dbReference type="AlphaFoldDB" id="A0A933NYW8"/>
<reference evidence="3" key="1">
    <citation type="submission" date="2020-07" db="EMBL/GenBank/DDBJ databases">
        <title>Huge and variable diversity of episymbiotic CPR bacteria and DPANN archaea in groundwater ecosystems.</title>
        <authorList>
            <person name="He C.Y."/>
            <person name="Keren R."/>
            <person name="Whittaker M."/>
            <person name="Farag I.F."/>
            <person name="Doudna J."/>
            <person name="Cate J.H.D."/>
            <person name="Banfield J.F."/>
        </authorList>
    </citation>
    <scope>NUCLEOTIDE SEQUENCE</scope>
    <source>
        <strain evidence="3">NC_groundwater_1586_Pr3_B-0.1um_66_15</strain>
    </source>
</reference>
<sequence>MRALLVALFILVPTAAFAHPGHGDAIGAAAGFLHPLGGLDHVLAMIAVGVFAVVLGGRALILVPLSFLGMMAVGYLLGVSGVQLPFVELGIGLSSVVIGGVAASGRSMPVAAAMSLVGAFAVFHGHAHGAEAPAGGLDYALGLSAATALLHAAGIAGALAVARLADRHGRTIAQVAGGVFALGGIGVLAGWL</sequence>
<keyword evidence="1" id="KW-0472">Membrane</keyword>
<evidence type="ECO:0000256" key="2">
    <source>
        <dbReference type="SAM" id="SignalP"/>
    </source>
</evidence>